<name>A0AAD6T2V3_9AGAR</name>
<organism evidence="1 2">
    <name type="scientific">Mycena alexandri</name>
    <dbReference type="NCBI Taxonomy" id="1745969"/>
    <lineage>
        <taxon>Eukaryota</taxon>
        <taxon>Fungi</taxon>
        <taxon>Dikarya</taxon>
        <taxon>Basidiomycota</taxon>
        <taxon>Agaricomycotina</taxon>
        <taxon>Agaricomycetes</taxon>
        <taxon>Agaricomycetidae</taxon>
        <taxon>Agaricales</taxon>
        <taxon>Marasmiineae</taxon>
        <taxon>Mycenaceae</taxon>
        <taxon>Mycena</taxon>
    </lineage>
</organism>
<reference evidence="1" key="1">
    <citation type="submission" date="2023-03" db="EMBL/GenBank/DDBJ databases">
        <title>Massive genome expansion in bonnet fungi (Mycena s.s.) driven by repeated elements and novel gene families across ecological guilds.</title>
        <authorList>
            <consortium name="Lawrence Berkeley National Laboratory"/>
            <person name="Harder C.B."/>
            <person name="Miyauchi S."/>
            <person name="Viragh M."/>
            <person name="Kuo A."/>
            <person name="Thoen E."/>
            <person name="Andreopoulos B."/>
            <person name="Lu D."/>
            <person name="Skrede I."/>
            <person name="Drula E."/>
            <person name="Henrissat B."/>
            <person name="Morin E."/>
            <person name="Kohler A."/>
            <person name="Barry K."/>
            <person name="LaButti K."/>
            <person name="Morin E."/>
            <person name="Salamov A."/>
            <person name="Lipzen A."/>
            <person name="Mereny Z."/>
            <person name="Hegedus B."/>
            <person name="Baldrian P."/>
            <person name="Stursova M."/>
            <person name="Weitz H."/>
            <person name="Taylor A."/>
            <person name="Grigoriev I.V."/>
            <person name="Nagy L.G."/>
            <person name="Martin F."/>
            <person name="Kauserud H."/>
        </authorList>
    </citation>
    <scope>NUCLEOTIDE SEQUENCE</scope>
    <source>
        <strain evidence="1">CBHHK200</strain>
    </source>
</reference>
<evidence type="ECO:0000313" key="1">
    <source>
        <dbReference type="EMBL" id="KAJ7037405.1"/>
    </source>
</evidence>
<proteinExistence type="predicted"/>
<dbReference type="Proteomes" id="UP001218188">
    <property type="component" value="Unassembled WGS sequence"/>
</dbReference>
<protein>
    <submittedName>
        <fullName evidence="1">Uncharacterized protein</fullName>
    </submittedName>
</protein>
<sequence>MHSIGRTYSNTNLDRRSRTVPCVSTKVHCHRAAAQPVCTMHSINISVSSSVRAADVGSFASSGGEAAVSLPLKFGARERRTGAAAPVPDLLALATRPILTVSEPETVVLVLEYSNFIARMYSIAREFRPSVRVVWPGSALSVRPHAQVCAHFKFDLEEYLEG</sequence>
<keyword evidence="2" id="KW-1185">Reference proteome</keyword>
<accession>A0AAD6T2V3</accession>
<dbReference type="AlphaFoldDB" id="A0AAD6T2V3"/>
<gene>
    <name evidence="1" type="ORF">C8F04DRAFT_1232560</name>
</gene>
<dbReference type="EMBL" id="JARJCM010000037">
    <property type="protein sequence ID" value="KAJ7037405.1"/>
    <property type="molecule type" value="Genomic_DNA"/>
</dbReference>
<evidence type="ECO:0000313" key="2">
    <source>
        <dbReference type="Proteomes" id="UP001218188"/>
    </source>
</evidence>
<comment type="caution">
    <text evidence="1">The sequence shown here is derived from an EMBL/GenBank/DDBJ whole genome shotgun (WGS) entry which is preliminary data.</text>
</comment>